<dbReference type="KEGG" id="nue:C5F50_04485"/>
<keyword evidence="8" id="KW-0411">Iron-sulfur</keyword>
<dbReference type="SFLD" id="SFLDG01388">
    <property type="entry name" value="7_8-didemethyl-8-hydroxy-5-dea"/>
    <property type="match status" value="1"/>
</dbReference>
<evidence type="ECO:0000259" key="11">
    <source>
        <dbReference type="PROSITE" id="PS51918"/>
    </source>
</evidence>
<dbReference type="RefSeq" id="WP_179372493.1">
    <property type="nucleotide sequence ID" value="NZ_CP026995.1"/>
</dbReference>
<dbReference type="GeneID" id="56067301"/>
<keyword evidence="4" id="KW-0004">4Fe-4S</keyword>
<keyword evidence="13" id="KW-1185">Reference proteome</keyword>
<keyword evidence="5" id="KW-0949">S-adenosyl-L-methionine</keyword>
<keyword evidence="6" id="KW-0479">Metal-binding</keyword>
<dbReference type="SFLD" id="SFLDF00294">
    <property type="entry name" value="7_8-didemethyl-8-hydroxy-5-dea"/>
    <property type="match status" value="1"/>
</dbReference>
<dbReference type="EMBL" id="CP026995">
    <property type="protein sequence ID" value="QLH07910.1"/>
    <property type="molecule type" value="Genomic_DNA"/>
</dbReference>
<dbReference type="SFLD" id="SFLDS00029">
    <property type="entry name" value="Radical_SAM"/>
    <property type="match status" value="1"/>
</dbReference>
<dbReference type="PROSITE" id="PS51918">
    <property type="entry name" value="RADICAL_SAM"/>
    <property type="match status" value="1"/>
</dbReference>
<evidence type="ECO:0000256" key="8">
    <source>
        <dbReference type="ARBA" id="ARBA00023014"/>
    </source>
</evidence>
<dbReference type="NCBIfam" id="TIGR03550">
    <property type="entry name" value="F420_cofG"/>
    <property type="match status" value="1"/>
</dbReference>
<dbReference type="UniPathway" id="UPA00072"/>
<dbReference type="InterPro" id="IPR013785">
    <property type="entry name" value="Aldolase_TIM"/>
</dbReference>
<organism evidence="12 13">
    <name type="scientific">Nitrosopumilus ureiphilus</name>
    <dbReference type="NCBI Taxonomy" id="1470067"/>
    <lineage>
        <taxon>Archaea</taxon>
        <taxon>Nitrososphaerota</taxon>
        <taxon>Nitrososphaeria</taxon>
        <taxon>Nitrosopumilales</taxon>
        <taxon>Nitrosopumilaceae</taxon>
        <taxon>Nitrosopumilus</taxon>
    </lineage>
</organism>
<evidence type="ECO:0000256" key="1">
    <source>
        <dbReference type="ARBA" id="ARBA00001966"/>
    </source>
</evidence>
<evidence type="ECO:0000256" key="10">
    <source>
        <dbReference type="ARBA" id="ARBA00048974"/>
    </source>
</evidence>
<comment type="pathway">
    <text evidence="2">Cofactor biosynthesis; coenzyme F0 biosynthesis.</text>
</comment>
<dbReference type="OrthoDB" id="35347at2157"/>
<dbReference type="InterPro" id="IPR006638">
    <property type="entry name" value="Elp3/MiaA/NifB-like_rSAM"/>
</dbReference>
<accession>A0A7D5M9J2</accession>
<feature type="domain" description="Radical SAM core" evidence="11">
    <location>
        <begin position="55"/>
        <end position="300"/>
    </location>
</feature>
<protein>
    <recommendedName>
        <fullName evidence="3">7,8-didemethyl-8-hydroxy-5-deazariboflavin synthase</fullName>
        <ecNumber evidence="3">4.3.1.32</ecNumber>
    </recommendedName>
</protein>
<reference evidence="12 13" key="1">
    <citation type="submission" date="2018-02" db="EMBL/GenBank/DDBJ databases">
        <title>Complete genome of Nitrosopumilus ureaphilus PS0.</title>
        <authorList>
            <person name="Qin W."/>
            <person name="Zheng Y."/>
            <person name="Stahl D.A."/>
        </authorList>
    </citation>
    <scope>NUCLEOTIDE SEQUENCE [LARGE SCALE GENOMIC DNA]</scope>
    <source>
        <strain evidence="12 13">PS0</strain>
    </source>
</reference>
<dbReference type="InterPro" id="IPR019939">
    <property type="entry name" value="CofG_family"/>
</dbReference>
<dbReference type="SFLD" id="SFLDG01064">
    <property type="entry name" value="F420__menaquinone_cofactor_bio"/>
    <property type="match status" value="1"/>
</dbReference>
<dbReference type="AlphaFoldDB" id="A0A7D5M9J2"/>
<comment type="cofactor">
    <cofactor evidence="1">
        <name>[4Fe-4S] cluster</name>
        <dbReference type="ChEBI" id="CHEBI:49883"/>
    </cofactor>
</comment>
<proteinExistence type="inferred from homology"/>
<dbReference type="GO" id="GO:0044689">
    <property type="term" value="F:7,8-didemethyl-8-hydroxy-5-deazariboflavin synthase activity"/>
    <property type="evidence" value="ECO:0007669"/>
    <property type="project" value="UniProtKB-EC"/>
</dbReference>
<dbReference type="InterPro" id="IPR058240">
    <property type="entry name" value="rSAM_sf"/>
</dbReference>
<dbReference type="SMART" id="SM00729">
    <property type="entry name" value="Elp3"/>
    <property type="match status" value="1"/>
</dbReference>
<keyword evidence="7" id="KW-0408">Iron</keyword>
<dbReference type="PANTHER" id="PTHR43076:SF15">
    <property type="entry name" value="7,8-DIDEMETHYL-8-HYDROXY-5-DEAZARIBOFLAVIN SYNTHASE"/>
    <property type="match status" value="1"/>
</dbReference>
<evidence type="ECO:0000313" key="12">
    <source>
        <dbReference type="EMBL" id="QLH07910.1"/>
    </source>
</evidence>
<dbReference type="Pfam" id="PF04055">
    <property type="entry name" value="Radical_SAM"/>
    <property type="match status" value="1"/>
</dbReference>
<name>A0A7D5M9J2_9ARCH</name>
<dbReference type="GO" id="GO:0046872">
    <property type="term" value="F:metal ion binding"/>
    <property type="evidence" value="ECO:0007669"/>
    <property type="project" value="UniProtKB-KW"/>
</dbReference>
<evidence type="ECO:0000256" key="9">
    <source>
        <dbReference type="ARBA" id="ARBA00023239"/>
    </source>
</evidence>
<dbReference type="Gene3D" id="3.20.20.70">
    <property type="entry name" value="Aldolase class I"/>
    <property type="match status" value="1"/>
</dbReference>
<evidence type="ECO:0000256" key="7">
    <source>
        <dbReference type="ARBA" id="ARBA00023004"/>
    </source>
</evidence>
<dbReference type="PANTHER" id="PTHR43076">
    <property type="entry name" value="FO SYNTHASE (COFH)"/>
    <property type="match status" value="1"/>
</dbReference>
<dbReference type="SUPFAM" id="SSF102114">
    <property type="entry name" value="Radical SAM enzymes"/>
    <property type="match status" value="1"/>
</dbReference>
<keyword evidence="9" id="KW-0456">Lyase</keyword>
<evidence type="ECO:0000256" key="3">
    <source>
        <dbReference type="ARBA" id="ARBA00012126"/>
    </source>
</evidence>
<dbReference type="NCBIfam" id="NF004884">
    <property type="entry name" value="PRK06245.1"/>
    <property type="match status" value="1"/>
</dbReference>
<dbReference type="GO" id="GO:0051539">
    <property type="term" value="F:4 iron, 4 sulfur cluster binding"/>
    <property type="evidence" value="ECO:0007669"/>
    <property type="project" value="UniProtKB-KW"/>
</dbReference>
<comment type="catalytic activity">
    <reaction evidence="10">
        <text>5-amino-5-(4-hydroxybenzyl)-6-(D-ribitylimino)-5,6-dihydrouracil + S-adenosyl-L-methionine = 7,8-didemethyl-8-hydroxy-5-deazariboflavin + 5'-deoxyadenosine + L-methionine + NH4(+) + H(+)</text>
        <dbReference type="Rhea" id="RHEA:55204"/>
        <dbReference type="ChEBI" id="CHEBI:15378"/>
        <dbReference type="ChEBI" id="CHEBI:17319"/>
        <dbReference type="ChEBI" id="CHEBI:28938"/>
        <dbReference type="ChEBI" id="CHEBI:57844"/>
        <dbReference type="ChEBI" id="CHEBI:59789"/>
        <dbReference type="ChEBI" id="CHEBI:59904"/>
        <dbReference type="ChEBI" id="CHEBI:85936"/>
        <dbReference type="EC" id="4.3.1.32"/>
    </reaction>
</comment>
<gene>
    <name evidence="12" type="ORF">C5F50_04485</name>
</gene>
<sequence>MNKLVLNSESLNKVLENKTISREDISEIYQSARNDPTELFSAAQNLREKFKKNTVTFSKKAFFNIVNLCKDTCSYCTYKAEPGAKKLSLMSKQQILELLQLAKKYRCVETLFVTGEQPEQRYQEARDWLKENGFKTTVEYLIHSSEIALELGLFPHTNAGNLNFEEMREMKKTNVSMGIMLENISERLTERGMPHYLAASKRPKARLQVLENSGKLGIPMTTGILVGIGETIEEVIDSILAIRELHRKYGNIQEVILQNFQPKPDTVMKNEPSVDEKYFKTIVALSRIIIPEMNIQIPPNLSPKSYQSFLSVGINDWGGVSPLTPDFVNPEFVWPEINKIDSDSKDAGFELKCRFPVYPEFFSFISKELRDKMAVIENEEGLVKEEYWRGQ</sequence>
<evidence type="ECO:0000256" key="6">
    <source>
        <dbReference type="ARBA" id="ARBA00022723"/>
    </source>
</evidence>
<evidence type="ECO:0000256" key="2">
    <source>
        <dbReference type="ARBA" id="ARBA00004712"/>
    </source>
</evidence>
<dbReference type="InterPro" id="IPR007197">
    <property type="entry name" value="rSAM"/>
</dbReference>
<dbReference type="EC" id="4.3.1.32" evidence="3"/>
<dbReference type="Proteomes" id="UP000509478">
    <property type="component" value="Chromosome"/>
</dbReference>
<dbReference type="HAMAP" id="MF_01611">
    <property type="entry name" value="FO_synth_sub1"/>
    <property type="match status" value="1"/>
</dbReference>
<evidence type="ECO:0000256" key="5">
    <source>
        <dbReference type="ARBA" id="ARBA00022691"/>
    </source>
</evidence>
<dbReference type="InterPro" id="IPR034405">
    <property type="entry name" value="F420"/>
</dbReference>
<evidence type="ECO:0000256" key="4">
    <source>
        <dbReference type="ARBA" id="ARBA00022485"/>
    </source>
</evidence>
<evidence type="ECO:0000313" key="13">
    <source>
        <dbReference type="Proteomes" id="UP000509478"/>
    </source>
</evidence>
<dbReference type="CDD" id="cd01335">
    <property type="entry name" value="Radical_SAM"/>
    <property type="match status" value="1"/>
</dbReference>
<dbReference type="GO" id="GO:0016765">
    <property type="term" value="F:transferase activity, transferring alkyl or aryl (other than methyl) groups"/>
    <property type="evidence" value="ECO:0007669"/>
    <property type="project" value="InterPro"/>
</dbReference>